<evidence type="ECO:0000256" key="2">
    <source>
        <dbReference type="SAM" id="SignalP"/>
    </source>
</evidence>
<feature type="transmembrane region" description="Helical" evidence="1">
    <location>
        <begin position="107"/>
        <end position="129"/>
    </location>
</feature>
<keyword evidence="1" id="KW-0812">Transmembrane</keyword>
<gene>
    <name evidence="3" type="ORF">RJ641_025848</name>
</gene>
<reference evidence="3 4" key="1">
    <citation type="submission" date="2023-12" db="EMBL/GenBank/DDBJ databases">
        <title>A high-quality genome assembly for Dillenia turbinata (Dilleniales).</title>
        <authorList>
            <person name="Chanderbali A."/>
        </authorList>
    </citation>
    <scope>NUCLEOTIDE SEQUENCE [LARGE SCALE GENOMIC DNA]</scope>
    <source>
        <strain evidence="3">LSX21</strain>
        <tissue evidence="3">Leaf</tissue>
    </source>
</reference>
<feature type="transmembrane region" description="Helical" evidence="1">
    <location>
        <begin position="61"/>
        <end position="86"/>
    </location>
</feature>
<sequence length="204" mass="23445">MFLLTSSPLMFELYSFLLSALSLAPTLLLKMPPTSLGWAFVMVSTSHSSHPFWFTARNLTHFCFLTHIWLIFASSIAQLLSILVLFTKEKSSLSILKSPRDPREAKVLVRVEYGVFMSMFVMQLMVLALTCAVQSYRVREYKDCKQRERLVARKRSRRIVEVQEESIANAAKMAVCKASRFLSLYSIRLLELQINGHCIKFCAY</sequence>
<dbReference type="Proteomes" id="UP001370490">
    <property type="component" value="Unassembled WGS sequence"/>
</dbReference>
<dbReference type="PANTHER" id="PTHR39113:SF1">
    <property type="entry name" value="MEMBRANE LIPOPROTEIN"/>
    <property type="match status" value="1"/>
</dbReference>
<protein>
    <submittedName>
        <fullName evidence="3">Uncharacterized protein</fullName>
    </submittedName>
</protein>
<name>A0AAN8ZNY6_9MAGN</name>
<keyword evidence="4" id="KW-1185">Reference proteome</keyword>
<keyword evidence="1" id="KW-0472">Membrane</keyword>
<organism evidence="3 4">
    <name type="scientific">Dillenia turbinata</name>
    <dbReference type="NCBI Taxonomy" id="194707"/>
    <lineage>
        <taxon>Eukaryota</taxon>
        <taxon>Viridiplantae</taxon>
        <taxon>Streptophyta</taxon>
        <taxon>Embryophyta</taxon>
        <taxon>Tracheophyta</taxon>
        <taxon>Spermatophyta</taxon>
        <taxon>Magnoliopsida</taxon>
        <taxon>eudicotyledons</taxon>
        <taxon>Gunneridae</taxon>
        <taxon>Pentapetalae</taxon>
        <taxon>Dilleniales</taxon>
        <taxon>Dilleniaceae</taxon>
        <taxon>Dillenia</taxon>
    </lineage>
</organism>
<feature type="chain" id="PRO_5042997547" evidence="2">
    <location>
        <begin position="25"/>
        <end position="204"/>
    </location>
</feature>
<dbReference type="PANTHER" id="PTHR39113">
    <property type="entry name" value="MEMBRANE LIPOPROTEIN-RELATED"/>
    <property type="match status" value="1"/>
</dbReference>
<evidence type="ECO:0000313" key="3">
    <source>
        <dbReference type="EMBL" id="KAK6944746.1"/>
    </source>
</evidence>
<dbReference type="EMBL" id="JBAMMX010000003">
    <property type="protein sequence ID" value="KAK6944746.1"/>
    <property type="molecule type" value="Genomic_DNA"/>
</dbReference>
<evidence type="ECO:0000256" key="1">
    <source>
        <dbReference type="SAM" id="Phobius"/>
    </source>
</evidence>
<proteinExistence type="predicted"/>
<comment type="caution">
    <text evidence="3">The sequence shown here is derived from an EMBL/GenBank/DDBJ whole genome shotgun (WGS) entry which is preliminary data.</text>
</comment>
<keyword evidence="2" id="KW-0732">Signal</keyword>
<accession>A0AAN8ZNY6</accession>
<feature type="signal peptide" evidence="2">
    <location>
        <begin position="1"/>
        <end position="24"/>
    </location>
</feature>
<evidence type="ECO:0000313" key="4">
    <source>
        <dbReference type="Proteomes" id="UP001370490"/>
    </source>
</evidence>
<keyword evidence="1" id="KW-1133">Transmembrane helix</keyword>
<dbReference type="AlphaFoldDB" id="A0AAN8ZNY6"/>